<protein>
    <submittedName>
        <fullName evidence="1">50S ribosomal protein L18Ae</fullName>
    </submittedName>
</protein>
<gene>
    <name evidence="1" type="primary">rpl18a</name>
    <name evidence="1" type="ORF">TQ35_0001820</name>
</gene>
<accession>A0ACC6TM67</accession>
<dbReference type="EMBL" id="JZWS03000001">
    <property type="protein sequence ID" value="MEW9490930.1"/>
    <property type="molecule type" value="Genomic_DNA"/>
</dbReference>
<sequence length="86" mass="10119">MSEVKTYEIRGTAIFNVTNFPTKQKFVKYIRALNEKQAIEKLYSDFGSKNKIKRANIKIEEVKEVNPEHVPDKYIRDISKLNKVIM</sequence>
<organism evidence="1 2">
    <name type="scientific">Candidatus Aramenus sulfurataquae</name>
    <dbReference type="NCBI Taxonomy" id="1326980"/>
    <lineage>
        <taxon>Archaea</taxon>
        <taxon>Thermoproteota</taxon>
        <taxon>Thermoprotei</taxon>
        <taxon>Sulfolobales</taxon>
        <taxon>Sulfolobaceae</taxon>
        <taxon>Candidatus Aramenus</taxon>
    </lineage>
</organism>
<comment type="caution">
    <text evidence="1">The sequence shown here is derived from an EMBL/GenBank/DDBJ whole genome shotgun (WGS) entry which is preliminary data.</text>
</comment>
<evidence type="ECO:0000313" key="2">
    <source>
        <dbReference type="Proteomes" id="UP000053480"/>
    </source>
</evidence>
<evidence type="ECO:0000313" key="1">
    <source>
        <dbReference type="EMBL" id="MEW9490930.1"/>
    </source>
</evidence>
<keyword evidence="1" id="KW-0687">Ribonucleoprotein</keyword>
<reference evidence="1" key="1">
    <citation type="submission" date="2024-07" db="EMBL/GenBank/DDBJ databases">
        <title>Metagenome and Metagenome-Assembled Genomes of Archaea from a hot spring from the geothermal field of Los Azufres, Mexico.</title>
        <authorList>
            <person name="Marin-Paredes R."/>
            <person name="Martinez-Romero E."/>
            <person name="Servin-Garciduenas L.E."/>
        </authorList>
    </citation>
    <scope>NUCLEOTIDE SEQUENCE</scope>
    <source>
        <strain evidence="1">AZ1-454</strain>
    </source>
</reference>
<dbReference type="Proteomes" id="UP000053480">
    <property type="component" value="Unassembled WGS sequence"/>
</dbReference>
<proteinExistence type="predicted"/>
<keyword evidence="1" id="KW-0689">Ribosomal protein</keyword>
<name>A0ACC6TM67_9CREN</name>